<dbReference type="GO" id="GO:0004222">
    <property type="term" value="F:metalloendopeptidase activity"/>
    <property type="evidence" value="ECO:0007669"/>
    <property type="project" value="InterPro"/>
</dbReference>
<proteinExistence type="predicted"/>
<reference evidence="2" key="2">
    <citation type="submission" date="2020-09" db="EMBL/GenBank/DDBJ databases">
        <authorList>
            <person name="Sun Q."/>
            <person name="Zhou Y."/>
        </authorList>
    </citation>
    <scope>NUCLEOTIDE SEQUENCE</scope>
    <source>
        <strain evidence="2">CGMCC 1.15725</strain>
    </source>
</reference>
<feature type="domain" description="Lysine-specific metallo-endopeptidase" evidence="1">
    <location>
        <begin position="201"/>
        <end position="355"/>
    </location>
</feature>
<dbReference type="RefSeq" id="WP_189048353.1">
    <property type="nucleotide sequence ID" value="NZ_BMJQ01000009.1"/>
</dbReference>
<dbReference type="Proteomes" id="UP000646365">
    <property type="component" value="Unassembled WGS sequence"/>
</dbReference>
<dbReference type="AlphaFoldDB" id="A0A8J3E664"/>
<accession>A0A8J3E664</accession>
<gene>
    <name evidence="2" type="ORF">GCM10011611_36610</name>
</gene>
<comment type="caution">
    <text evidence="2">The sequence shown here is derived from an EMBL/GenBank/DDBJ whole genome shotgun (WGS) entry which is preliminary data.</text>
</comment>
<dbReference type="InterPro" id="IPR029463">
    <property type="entry name" value="Lys_MEP"/>
</dbReference>
<dbReference type="Gene3D" id="3.40.390.10">
    <property type="entry name" value="Collagenase (Catalytic Domain)"/>
    <property type="match status" value="1"/>
</dbReference>
<dbReference type="Pfam" id="PF14521">
    <property type="entry name" value="Aspzincin_M35"/>
    <property type="match status" value="1"/>
</dbReference>
<protein>
    <recommendedName>
        <fullName evidence="1">Lysine-specific metallo-endopeptidase domain-containing protein</fullName>
    </recommendedName>
</protein>
<dbReference type="SUPFAM" id="SSF55486">
    <property type="entry name" value="Metalloproteases ('zincins'), catalytic domain"/>
    <property type="match status" value="1"/>
</dbReference>
<name>A0A8J3E664_9PROT</name>
<sequence length="373" mass="41971">MDWDKKFKVQYDYARAWLQNNGAFESGWQDLVTALYELMTTTGFDAGRADSLDKLRKKVQQGAAKFIGHHAIPESQGILQAVKAWSDRPNATVLDDASKMRAAALKFLRHVYLVKKSGSQTVWVHSLPREFHDWASHHINQFTTTRDAVERILDTDNEIFSETQKKYLASATQQALAWCHRTAMVLADAGSPDAKRSRLRETARELVKRWFADPGTTDKELDQFIGTLTFGFKAIIACLNKGRFILTDWVSLRGATAPGDVDYRDSEAFTFSGFGEGLDVVYIEQSFFKKDEGGIVHGQKNWTRIIVHELSHLVSATEDVNIGDFRYAHYGIGPHRGFPGSAAIRNADSWAFFAADCAAALTEGERRMALRIR</sequence>
<evidence type="ECO:0000259" key="1">
    <source>
        <dbReference type="Pfam" id="PF14521"/>
    </source>
</evidence>
<keyword evidence="3" id="KW-1185">Reference proteome</keyword>
<evidence type="ECO:0000313" key="3">
    <source>
        <dbReference type="Proteomes" id="UP000646365"/>
    </source>
</evidence>
<reference evidence="2" key="1">
    <citation type="journal article" date="2014" name="Int. J. Syst. Evol. Microbiol.">
        <title>Complete genome sequence of Corynebacterium casei LMG S-19264T (=DSM 44701T), isolated from a smear-ripened cheese.</title>
        <authorList>
            <consortium name="US DOE Joint Genome Institute (JGI-PGF)"/>
            <person name="Walter F."/>
            <person name="Albersmeier A."/>
            <person name="Kalinowski J."/>
            <person name="Ruckert C."/>
        </authorList>
    </citation>
    <scope>NUCLEOTIDE SEQUENCE</scope>
    <source>
        <strain evidence="2">CGMCC 1.15725</strain>
    </source>
</reference>
<evidence type="ECO:0000313" key="2">
    <source>
        <dbReference type="EMBL" id="GGF27264.1"/>
    </source>
</evidence>
<dbReference type="EMBL" id="BMJQ01000009">
    <property type="protein sequence ID" value="GGF27264.1"/>
    <property type="molecule type" value="Genomic_DNA"/>
</dbReference>
<organism evidence="2 3">
    <name type="scientific">Aliidongia dinghuensis</name>
    <dbReference type="NCBI Taxonomy" id="1867774"/>
    <lineage>
        <taxon>Bacteria</taxon>
        <taxon>Pseudomonadati</taxon>
        <taxon>Pseudomonadota</taxon>
        <taxon>Alphaproteobacteria</taxon>
        <taxon>Rhodospirillales</taxon>
        <taxon>Dongiaceae</taxon>
        <taxon>Aliidongia</taxon>
    </lineage>
</organism>
<dbReference type="InterPro" id="IPR024079">
    <property type="entry name" value="MetalloPept_cat_dom_sf"/>
</dbReference>